<feature type="non-terminal residue" evidence="2">
    <location>
        <position position="1"/>
    </location>
</feature>
<evidence type="ECO:0000313" key="2">
    <source>
        <dbReference type="EMBL" id="MFD1644351.1"/>
    </source>
</evidence>
<feature type="compositionally biased region" description="Low complexity" evidence="1">
    <location>
        <begin position="1"/>
        <end position="24"/>
    </location>
</feature>
<feature type="compositionally biased region" description="Basic and acidic residues" evidence="1">
    <location>
        <begin position="49"/>
        <end position="63"/>
    </location>
</feature>
<feature type="compositionally biased region" description="Basic and acidic residues" evidence="1">
    <location>
        <begin position="137"/>
        <end position="152"/>
    </location>
</feature>
<feature type="compositionally biased region" description="Acidic residues" evidence="1">
    <location>
        <begin position="106"/>
        <end position="125"/>
    </location>
</feature>
<dbReference type="InterPro" id="IPR055519">
    <property type="entry name" value="DUF7093"/>
</dbReference>
<name>A0ABD6DED3_9EURY</name>
<protein>
    <recommendedName>
        <fullName evidence="4">Oxidoreductase</fullName>
    </recommendedName>
</protein>
<feature type="compositionally biased region" description="Acidic residues" evidence="1">
    <location>
        <begin position="78"/>
        <end position="95"/>
    </location>
</feature>
<feature type="compositionally biased region" description="Polar residues" evidence="1">
    <location>
        <begin position="158"/>
        <end position="177"/>
    </location>
</feature>
<dbReference type="Pfam" id="PF23373">
    <property type="entry name" value="DUF7093"/>
    <property type="match status" value="1"/>
</dbReference>
<proteinExistence type="predicted"/>
<dbReference type="AlphaFoldDB" id="A0ABD6DED3"/>
<dbReference type="Proteomes" id="UP001597034">
    <property type="component" value="Unassembled WGS sequence"/>
</dbReference>
<evidence type="ECO:0008006" key="4">
    <source>
        <dbReference type="Google" id="ProtNLM"/>
    </source>
</evidence>
<evidence type="ECO:0000313" key="3">
    <source>
        <dbReference type="Proteomes" id="UP001597034"/>
    </source>
</evidence>
<sequence length="215" mass="21860">AHADATGASADAAADATGASADAAADPHEDPATDDGVILPGEEAEPSTDDERGHGEWPEHEQTDAPEAGGTTDWPDHDADDGGYDAQAPDDEAADVEFGGGLAPEAADDDAAEEGDTAEPEEEGHDAEFVDNATGRAPERAREEQSSRRPTDGESVTGIASASEVTAPSEGTSTSPDAQLVCPACGNAESRSRTSLRAGDICPECKRGYLAEAAE</sequence>
<organism evidence="2 3">
    <name type="scientific">Haloarchaeobius litoreus</name>
    <dbReference type="NCBI Taxonomy" id="755306"/>
    <lineage>
        <taxon>Archaea</taxon>
        <taxon>Methanobacteriati</taxon>
        <taxon>Methanobacteriota</taxon>
        <taxon>Stenosarchaea group</taxon>
        <taxon>Halobacteria</taxon>
        <taxon>Halobacteriales</taxon>
        <taxon>Halorubellaceae</taxon>
        <taxon>Haloarchaeobius</taxon>
    </lineage>
</organism>
<feature type="region of interest" description="Disordered" evidence="1">
    <location>
        <begin position="1"/>
        <end position="182"/>
    </location>
</feature>
<evidence type="ECO:0000256" key="1">
    <source>
        <dbReference type="SAM" id="MobiDB-lite"/>
    </source>
</evidence>
<gene>
    <name evidence="2" type="ORF">ACFSBL_01510</name>
</gene>
<reference evidence="2 3" key="1">
    <citation type="journal article" date="2019" name="Int. J. Syst. Evol. Microbiol.">
        <title>The Global Catalogue of Microorganisms (GCM) 10K type strain sequencing project: providing services to taxonomists for standard genome sequencing and annotation.</title>
        <authorList>
            <consortium name="The Broad Institute Genomics Platform"/>
            <consortium name="The Broad Institute Genome Sequencing Center for Infectious Disease"/>
            <person name="Wu L."/>
            <person name="Ma J."/>
        </authorList>
    </citation>
    <scope>NUCLEOTIDE SEQUENCE [LARGE SCALE GENOMIC DNA]</scope>
    <source>
        <strain evidence="2 3">CGMCC 1.10390</strain>
    </source>
</reference>
<keyword evidence="3" id="KW-1185">Reference proteome</keyword>
<comment type="caution">
    <text evidence="2">The sequence shown here is derived from an EMBL/GenBank/DDBJ whole genome shotgun (WGS) entry which is preliminary data.</text>
</comment>
<accession>A0ABD6DED3</accession>
<dbReference type="EMBL" id="JBHUDO010000001">
    <property type="protein sequence ID" value="MFD1644351.1"/>
    <property type="molecule type" value="Genomic_DNA"/>
</dbReference>